<protein>
    <submittedName>
        <fullName evidence="2">Uncharacterized protein</fullName>
    </submittedName>
</protein>
<comment type="caution">
    <text evidence="2">The sequence shown here is derived from an EMBL/GenBank/DDBJ whole genome shotgun (WGS) entry which is preliminary data.</text>
</comment>
<evidence type="ECO:0000313" key="3">
    <source>
        <dbReference type="Proteomes" id="UP000321750"/>
    </source>
</evidence>
<evidence type="ECO:0000256" key="1">
    <source>
        <dbReference type="SAM" id="Phobius"/>
    </source>
</evidence>
<dbReference type="Proteomes" id="UP000321750">
    <property type="component" value="Unassembled WGS sequence"/>
</dbReference>
<dbReference type="RefSeq" id="WP_170246040.1">
    <property type="nucleotide sequence ID" value="NZ_BJZV01000022.1"/>
</dbReference>
<evidence type="ECO:0000313" key="2">
    <source>
        <dbReference type="EMBL" id="GEP11686.1"/>
    </source>
</evidence>
<keyword evidence="3" id="KW-1185">Reference proteome</keyword>
<reference evidence="2 3" key="1">
    <citation type="submission" date="2019-07" db="EMBL/GenBank/DDBJ databases">
        <title>Whole genome shotgun sequence of Methylobacterium gnaphalii NBRC 107716.</title>
        <authorList>
            <person name="Hosoyama A."/>
            <person name="Uohara A."/>
            <person name="Ohji S."/>
            <person name="Ichikawa N."/>
        </authorList>
    </citation>
    <scope>NUCLEOTIDE SEQUENCE [LARGE SCALE GENOMIC DNA]</scope>
    <source>
        <strain evidence="2 3">NBRC 107716</strain>
    </source>
</reference>
<sequence length="53" mass="5533">MRAPDPLSAARGIIFGVTIGLILWAAIIALVVGIAHDRAGPGELITLTRGIRQ</sequence>
<name>A0A512JP04_9HYPH</name>
<gene>
    <name evidence="2" type="ORF">MGN01_35310</name>
</gene>
<accession>A0A512JP04</accession>
<keyword evidence="1" id="KW-1133">Transmembrane helix</keyword>
<keyword evidence="1" id="KW-0472">Membrane</keyword>
<dbReference type="AlphaFoldDB" id="A0A512JP04"/>
<dbReference type="EMBL" id="BJZV01000022">
    <property type="protein sequence ID" value="GEP11686.1"/>
    <property type="molecule type" value="Genomic_DNA"/>
</dbReference>
<keyword evidence="1" id="KW-0812">Transmembrane</keyword>
<proteinExistence type="predicted"/>
<feature type="transmembrane region" description="Helical" evidence="1">
    <location>
        <begin position="12"/>
        <end position="35"/>
    </location>
</feature>
<organism evidence="2 3">
    <name type="scientific">Methylobacterium gnaphalii</name>
    <dbReference type="NCBI Taxonomy" id="1010610"/>
    <lineage>
        <taxon>Bacteria</taxon>
        <taxon>Pseudomonadati</taxon>
        <taxon>Pseudomonadota</taxon>
        <taxon>Alphaproteobacteria</taxon>
        <taxon>Hyphomicrobiales</taxon>
        <taxon>Methylobacteriaceae</taxon>
        <taxon>Methylobacterium</taxon>
    </lineage>
</organism>